<comment type="function">
    <text evidence="9">Catalyzes the ATP-dependent phosphorylation of N-acetyl-L-glutamate.</text>
</comment>
<accession>A0ABT3PYB9</accession>
<dbReference type="EC" id="2.7.2.8" evidence="9"/>
<comment type="subcellular location">
    <subcellularLocation>
        <location evidence="9">Cytoplasm</location>
    </subcellularLocation>
</comment>
<sequence length="258" mass="28458">MKELNIIKVGGSIVNNEERLTTFIKNFLKVSTPKIIVHGGGSSASELCRKLDIPIKMKDGRRITDKPSLDVAVMVYAGLINKTIVARLQGHSCNAIGLSGADLNIIPAKIRSGTEIDYGFVGDITPEDINTYFITRLLDEQVVPVFPAITHNKKGQLLNTNADTIASSLAIALGDKYSVNLTYCFEKNGVLRDIEDENSWIKHINHEEYIQLKDQGIIHEGMIPKLDTAFGALQKNVQQVHIKHVKNLSNQIGTTLTL</sequence>
<evidence type="ECO:0000313" key="12">
    <source>
        <dbReference type="Proteomes" id="UP001207337"/>
    </source>
</evidence>
<name>A0ABT3PYB9_9BACT</name>
<organism evidence="11 12">
    <name type="scientific">Fodinibius salicampi</name>
    <dbReference type="NCBI Taxonomy" id="1920655"/>
    <lineage>
        <taxon>Bacteria</taxon>
        <taxon>Pseudomonadati</taxon>
        <taxon>Balneolota</taxon>
        <taxon>Balneolia</taxon>
        <taxon>Balneolales</taxon>
        <taxon>Balneolaceae</taxon>
        <taxon>Fodinibius</taxon>
    </lineage>
</organism>
<dbReference type="PANTHER" id="PTHR23342">
    <property type="entry name" value="N-ACETYLGLUTAMATE SYNTHASE"/>
    <property type="match status" value="1"/>
</dbReference>
<feature type="binding site" evidence="9">
    <location>
        <position position="159"/>
    </location>
    <ligand>
        <name>substrate</name>
    </ligand>
</feature>
<evidence type="ECO:0000256" key="2">
    <source>
        <dbReference type="ARBA" id="ARBA00022571"/>
    </source>
</evidence>
<feature type="binding site" evidence="9">
    <location>
        <position position="62"/>
    </location>
    <ligand>
        <name>substrate</name>
    </ligand>
</feature>
<dbReference type="RefSeq" id="WP_265788987.1">
    <property type="nucleotide sequence ID" value="NZ_BAABRS010000001.1"/>
</dbReference>
<feature type="binding site" evidence="9">
    <location>
        <begin position="40"/>
        <end position="41"/>
    </location>
    <ligand>
        <name>substrate</name>
    </ligand>
</feature>
<feature type="site" description="Transition state stabilizer" evidence="9">
    <location>
        <position position="8"/>
    </location>
</feature>
<keyword evidence="12" id="KW-1185">Reference proteome</keyword>
<proteinExistence type="inferred from homology"/>
<dbReference type="PIRSF" id="PIRSF000728">
    <property type="entry name" value="NAGK"/>
    <property type="match status" value="1"/>
</dbReference>
<dbReference type="CDD" id="cd04238">
    <property type="entry name" value="AAK_NAGK-like"/>
    <property type="match status" value="1"/>
</dbReference>
<keyword evidence="4 9" id="KW-0808">Transferase</keyword>
<evidence type="ECO:0000256" key="7">
    <source>
        <dbReference type="ARBA" id="ARBA00022840"/>
    </source>
</evidence>
<feature type="site" description="Transition state stabilizer" evidence="9">
    <location>
        <position position="225"/>
    </location>
</feature>
<keyword evidence="3 9" id="KW-0028">Amino-acid biosynthesis</keyword>
<dbReference type="Gene3D" id="3.40.1160.10">
    <property type="entry name" value="Acetylglutamate kinase-like"/>
    <property type="match status" value="1"/>
</dbReference>
<dbReference type="InterPro" id="IPR036393">
    <property type="entry name" value="AceGlu_kinase-like_sf"/>
</dbReference>
<feature type="domain" description="Aspartate/glutamate/uridylate kinase" evidence="10">
    <location>
        <begin position="5"/>
        <end position="243"/>
    </location>
</feature>
<evidence type="ECO:0000256" key="5">
    <source>
        <dbReference type="ARBA" id="ARBA00022741"/>
    </source>
</evidence>
<evidence type="ECO:0000256" key="4">
    <source>
        <dbReference type="ARBA" id="ARBA00022679"/>
    </source>
</evidence>
<evidence type="ECO:0000256" key="8">
    <source>
        <dbReference type="ARBA" id="ARBA00048141"/>
    </source>
</evidence>
<evidence type="ECO:0000256" key="1">
    <source>
        <dbReference type="ARBA" id="ARBA00004828"/>
    </source>
</evidence>
<dbReference type="InterPro" id="IPR001048">
    <property type="entry name" value="Asp/Glu/Uridylate_kinase"/>
</dbReference>
<keyword evidence="7 9" id="KW-0067">ATP-binding</keyword>
<protein>
    <recommendedName>
        <fullName evidence="9">Acetylglutamate kinase</fullName>
        <ecNumber evidence="9">2.7.2.8</ecNumber>
    </recommendedName>
    <alternativeName>
        <fullName evidence="9">N-acetyl-L-glutamate 5-phosphotransferase</fullName>
    </alternativeName>
    <alternativeName>
        <fullName evidence="9">NAG kinase</fullName>
        <shortName evidence="9">NAGK</shortName>
    </alternativeName>
</protein>
<comment type="similarity">
    <text evidence="9">Belongs to the acetylglutamate kinase family. ArgB subfamily.</text>
</comment>
<dbReference type="HAMAP" id="MF_00082">
    <property type="entry name" value="ArgB"/>
    <property type="match status" value="1"/>
</dbReference>
<keyword evidence="9" id="KW-0963">Cytoplasm</keyword>
<evidence type="ECO:0000256" key="9">
    <source>
        <dbReference type="HAMAP-Rule" id="MF_00082"/>
    </source>
</evidence>
<keyword evidence="6 9" id="KW-0418">Kinase</keyword>
<keyword evidence="2 9" id="KW-0055">Arginine biosynthesis</keyword>
<dbReference type="PANTHER" id="PTHR23342:SF0">
    <property type="entry name" value="N-ACETYLGLUTAMATE SYNTHASE, MITOCHONDRIAL"/>
    <property type="match status" value="1"/>
</dbReference>
<dbReference type="SUPFAM" id="SSF53633">
    <property type="entry name" value="Carbamate kinase-like"/>
    <property type="match status" value="1"/>
</dbReference>
<dbReference type="EMBL" id="JAJNDC010000001">
    <property type="protein sequence ID" value="MCW9712786.1"/>
    <property type="molecule type" value="Genomic_DNA"/>
</dbReference>
<dbReference type="GO" id="GO:0003991">
    <property type="term" value="F:acetylglutamate kinase activity"/>
    <property type="evidence" value="ECO:0007669"/>
    <property type="project" value="UniProtKB-EC"/>
</dbReference>
<comment type="pathway">
    <text evidence="1 9">Amino-acid biosynthesis; L-arginine biosynthesis; N(2)-acetyl-L-ornithine from L-glutamate: step 2/4.</text>
</comment>
<evidence type="ECO:0000313" key="11">
    <source>
        <dbReference type="EMBL" id="MCW9712786.1"/>
    </source>
</evidence>
<evidence type="ECO:0000259" key="10">
    <source>
        <dbReference type="Pfam" id="PF00696"/>
    </source>
</evidence>
<dbReference type="Pfam" id="PF00696">
    <property type="entry name" value="AA_kinase"/>
    <property type="match status" value="1"/>
</dbReference>
<dbReference type="InterPro" id="IPR037528">
    <property type="entry name" value="ArgB"/>
</dbReference>
<dbReference type="NCBIfam" id="TIGR00761">
    <property type="entry name" value="argB"/>
    <property type="match status" value="1"/>
</dbReference>
<dbReference type="Proteomes" id="UP001207337">
    <property type="component" value="Unassembled WGS sequence"/>
</dbReference>
<reference evidence="11 12" key="1">
    <citation type="submission" date="2021-11" db="EMBL/GenBank/DDBJ databases">
        <title>Aliifidinibius sp. nov., a new bacterium isolated from saline soil.</title>
        <authorList>
            <person name="Galisteo C."/>
            <person name="De La Haba R."/>
            <person name="Sanchez-Porro C."/>
            <person name="Ventosa A."/>
        </authorList>
    </citation>
    <scope>NUCLEOTIDE SEQUENCE [LARGE SCALE GENOMIC DNA]</scope>
    <source>
        <strain evidence="11 12">KACC 190600</strain>
    </source>
</reference>
<gene>
    <name evidence="9 11" type="primary">argB</name>
    <name evidence="11" type="ORF">LQ318_07705</name>
</gene>
<evidence type="ECO:0000256" key="6">
    <source>
        <dbReference type="ARBA" id="ARBA00022777"/>
    </source>
</evidence>
<dbReference type="InterPro" id="IPR004662">
    <property type="entry name" value="AcgluKinase_fam"/>
</dbReference>
<keyword evidence="5 9" id="KW-0547">Nucleotide-binding</keyword>
<comment type="caution">
    <text evidence="11">The sequence shown here is derived from an EMBL/GenBank/DDBJ whole genome shotgun (WGS) entry which is preliminary data.</text>
</comment>
<comment type="catalytic activity">
    <reaction evidence="8 9">
        <text>N-acetyl-L-glutamate + ATP = N-acetyl-L-glutamyl 5-phosphate + ADP</text>
        <dbReference type="Rhea" id="RHEA:14629"/>
        <dbReference type="ChEBI" id="CHEBI:30616"/>
        <dbReference type="ChEBI" id="CHEBI:44337"/>
        <dbReference type="ChEBI" id="CHEBI:57936"/>
        <dbReference type="ChEBI" id="CHEBI:456216"/>
        <dbReference type="EC" id="2.7.2.8"/>
    </reaction>
</comment>
<evidence type="ECO:0000256" key="3">
    <source>
        <dbReference type="ARBA" id="ARBA00022605"/>
    </source>
</evidence>